<keyword evidence="2" id="KW-1133">Transmembrane helix</keyword>
<feature type="region of interest" description="Disordered" evidence="1">
    <location>
        <begin position="58"/>
        <end position="78"/>
    </location>
</feature>
<proteinExistence type="predicted"/>
<feature type="compositionally biased region" description="Low complexity" evidence="1">
    <location>
        <begin position="150"/>
        <end position="163"/>
    </location>
</feature>
<protein>
    <submittedName>
        <fullName evidence="3">Uncharacterized protein</fullName>
    </submittedName>
</protein>
<feature type="compositionally biased region" description="Polar residues" evidence="1">
    <location>
        <begin position="63"/>
        <end position="78"/>
    </location>
</feature>
<keyword evidence="2" id="KW-0472">Membrane</keyword>
<keyword evidence="2" id="KW-0812">Transmembrane</keyword>
<feature type="compositionally biased region" description="Acidic residues" evidence="1">
    <location>
        <begin position="167"/>
        <end position="177"/>
    </location>
</feature>
<accession>A0ABN9UXJ4</accession>
<evidence type="ECO:0000313" key="4">
    <source>
        <dbReference type="Proteomes" id="UP001189429"/>
    </source>
</evidence>
<dbReference type="EMBL" id="CAUYUJ010016402">
    <property type="protein sequence ID" value="CAK0864901.1"/>
    <property type="molecule type" value="Genomic_DNA"/>
</dbReference>
<evidence type="ECO:0000313" key="3">
    <source>
        <dbReference type="EMBL" id="CAK0864901.1"/>
    </source>
</evidence>
<comment type="caution">
    <text evidence="3">The sequence shown here is derived from an EMBL/GenBank/DDBJ whole genome shotgun (WGS) entry which is preliminary data.</text>
</comment>
<gene>
    <name evidence="3" type="ORF">PCOR1329_LOCUS52607</name>
</gene>
<keyword evidence="4" id="KW-1185">Reference proteome</keyword>
<reference evidence="3" key="1">
    <citation type="submission" date="2023-10" db="EMBL/GenBank/DDBJ databases">
        <authorList>
            <person name="Chen Y."/>
            <person name="Shah S."/>
            <person name="Dougan E. K."/>
            <person name="Thang M."/>
            <person name="Chan C."/>
        </authorList>
    </citation>
    <scope>NUCLEOTIDE SEQUENCE [LARGE SCALE GENOMIC DNA]</scope>
</reference>
<feature type="transmembrane region" description="Helical" evidence="2">
    <location>
        <begin position="88"/>
        <end position="107"/>
    </location>
</feature>
<dbReference type="Proteomes" id="UP001189429">
    <property type="component" value="Unassembled WGS sequence"/>
</dbReference>
<sequence>MGPRLRRNRSAGCLGSSHRASSRFERRVAPLLPCDFVAGGFGHHRLCVQCLPASWLRPPPDSGQPSRPEQTQLRCNSSQRVRNDLRKAIIFVAMLRLLLVAAFLSAASARELSQLELEPALAADDECDAVAGEPCGVQLLQARSSKESQMSSTVNSSDNMSSTEPSELPEADGPEDGEQLLQHDALVAEVQSGNFWFVSRKACGNTRGSAERLWAGQCQPALWDRSLSVRGHVPGRQHICPNLREHGLRRHLGDEQDLGTRRVLGHPAPRRRRRAGAVRLRLRCRTTDRDADGPAGVQLMVAWATLAGRPRVAACAGPVRCAGPGGSVRGSARTSGVAEVPSEARRGRLVYSRSLGLSVDEHRSAPGSPGVDGAAPIHQKMRSSSAHFAPQRETRFRPAGVVRSTPESCGGWAVLARRACCTERSTDSRKRKGAVSPMPLLIFVDVERFSS</sequence>
<organism evidence="3 4">
    <name type="scientific">Prorocentrum cordatum</name>
    <dbReference type="NCBI Taxonomy" id="2364126"/>
    <lineage>
        <taxon>Eukaryota</taxon>
        <taxon>Sar</taxon>
        <taxon>Alveolata</taxon>
        <taxon>Dinophyceae</taxon>
        <taxon>Prorocentrales</taxon>
        <taxon>Prorocentraceae</taxon>
        <taxon>Prorocentrum</taxon>
    </lineage>
</organism>
<name>A0ABN9UXJ4_9DINO</name>
<evidence type="ECO:0000256" key="1">
    <source>
        <dbReference type="SAM" id="MobiDB-lite"/>
    </source>
</evidence>
<feature type="region of interest" description="Disordered" evidence="1">
    <location>
        <begin position="142"/>
        <end position="177"/>
    </location>
</feature>
<evidence type="ECO:0000256" key="2">
    <source>
        <dbReference type="SAM" id="Phobius"/>
    </source>
</evidence>